<accession>A0A7Z0MMA9</accession>
<dbReference type="AlphaFoldDB" id="A0A7Z0MMA9"/>
<comment type="caution">
    <text evidence="1">The sequence shown here is derived from an EMBL/GenBank/DDBJ whole genome shotgun (WGS) entry which is preliminary data.</text>
</comment>
<dbReference type="Proteomes" id="UP000537890">
    <property type="component" value="Unassembled WGS sequence"/>
</dbReference>
<organism evidence="1 2">
    <name type="scientific">Candidatus Methanofishera endochildressiae</name>
    <dbReference type="NCBI Taxonomy" id="2738884"/>
    <lineage>
        <taxon>Bacteria</taxon>
        <taxon>Pseudomonadati</taxon>
        <taxon>Pseudomonadota</taxon>
        <taxon>Gammaproteobacteria</taxon>
        <taxon>Candidatus Methanofishera</taxon>
    </lineage>
</organism>
<dbReference type="EMBL" id="JACCHS010000001">
    <property type="protein sequence ID" value="NYT46335.1"/>
    <property type="molecule type" value="Genomic_DNA"/>
</dbReference>
<proteinExistence type="predicted"/>
<protein>
    <submittedName>
        <fullName evidence="1">Uncharacterized protein</fullName>
    </submittedName>
</protein>
<evidence type="ECO:0000313" key="2">
    <source>
        <dbReference type="Proteomes" id="UP000537890"/>
    </source>
</evidence>
<gene>
    <name evidence="1" type="ORF">H0A75_00050</name>
</gene>
<name>A0A7Z0MMA9_9GAMM</name>
<evidence type="ECO:0000313" key="1">
    <source>
        <dbReference type="EMBL" id="NYT46335.1"/>
    </source>
</evidence>
<sequence length="73" mass="7959">MELTLDDIRLKPDDIGKLCVGAVEAGVDKQVIKEKIRELGADQVKGLSQDGLKAMMIFLTEEVNKSNKKVASS</sequence>
<reference evidence="1 2" key="1">
    <citation type="submission" date="2020-05" db="EMBL/GenBank/DDBJ databases">
        <title>Horizontal transmission and recombination maintain forever young bacterial symbiont genomes.</title>
        <authorList>
            <person name="Russell S.L."/>
            <person name="Pepper-Tunick E."/>
            <person name="Svedberg J."/>
            <person name="Byrne A."/>
            <person name="Ruelas Castillo J."/>
            <person name="Vollmers C."/>
            <person name="Beinart R.A."/>
            <person name="Corbett-Detig R."/>
        </authorList>
    </citation>
    <scope>NUCLEOTIDE SEQUENCE [LARGE SCALE GENOMIC DNA]</scope>
    <source>
        <strain evidence="1">4727-3</strain>
    </source>
</reference>